<proteinExistence type="predicted"/>
<evidence type="ECO:0000313" key="2">
    <source>
        <dbReference type="Proteomes" id="UP001163321"/>
    </source>
</evidence>
<dbReference type="Proteomes" id="UP001163321">
    <property type="component" value="Chromosome 10"/>
</dbReference>
<protein>
    <submittedName>
        <fullName evidence="1">Uncharacterized protein</fullName>
    </submittedName>
</protein>
<reference evidence="1 2" key="1">
    <citation type="journal article" date="2022" name="bioRxiv">
        <title>The genome of the oomycete Peronosclerospora sorghi, a cosmopolitan pathogen of maize and sorghum, is inflated with dispersed pseudogenes.</title>
        <authorList>
            <person name="Fletcher K."/>
            <person name="Martin F."/>
            <person name="Isakeit T."/>
            <person name="Cavanaugh K."/>
            <person name="Magill C."/>
            <person name="Michelmore R."/>
        </authorList>
    </citation>
    <scope>NUCLEOTIDE SEQUENCE [LARGE SCALE GENOMIC DNA]</scope>
    <source>
        <strain evidence="1">P6</strain>
    </source>
</reference>
<sequence length="99" mass="10425">MVSTAELVGEFGDVNAPVSRECIETDSILSFHREVSSQDGNHSKRDDFSSSEVTGASAEVYEASDSSCDHGFISVECGSNVVLDSNNFTVDAGGGVNEE</sequence>
<comment type="caution">
    <text evidence="1">The sequence shown here is derived from an EMBL/GenBank/DDBJ whole genome shotgun (WGS) entry which is preliminary data.</text>
</comment>
<gene>
    <name evidence="1" type="ORF">PsorP6_015616</name>
</gene>
<accession>A0ACC0WP12</accession>
<organism evidence="1 2">
    <name type="scientific">Peronosclerospora sorghi</name>
    <dbReference type="NCBI Taxonomy" id="230839"/>
    <lineage>
        <taxon>Eukaryota</taxon>
        <taxon>Sar</taxon>
        <taxon>Stramenopiles</taxon>
        <taxon>Oomycota</taxon>
        <taxon>Peronosporomycetes</taxon>
        <taxon>Peronosporales</taxon>
        <taxon>Peronosporaceae</taxon>
        <taxon>Peronosclerospora</taxon>
    </lineage>
</organism>
<name>A0ACC0WP12_9STRA</name>
<dbReference type="EMBL" id="CM047589">
    <property type="protein sequence ID" value="KAI9920482.1"/>
    <property type="molecule type" value="Genomic_DNA"/>
</dbReference>
<evidence type="ECO:0000313" key="1">
    <source>
        <dbReference type="EMBL" id="KAI9920482.1"/>
    </source>
</evidence>
<keyword evidence="2" id="KW-1185">Reference proteome</keyword>